<gene>
    <name evidence="2" type="ORF">CEP54_002673</name>
</gene>
<proteinExistence type="predicted"/>
<protein>
    <submittedName>
        <fullName evidence="2">Uncharacterized protein</fullName>
    </submittedName>
</protein>
<dbReference type="Proteomes" id="UP000288168">
    <property type="component" value="Unassembled WGS sequence"/>
</dbReference>
<evidence type="ECO:0000313" key="2">
    <source>
        <dbReference type="EMBL" id="RSL68684.1"/>
    </source>
</evidence>
<feature type="region of interest" description="Disordered" evidence="1">
    <location>
        <begin position="91"/>
        <end position="112"/>
    </location>
</feature>
<dbReference type="OrthoDB" id="206201at2759"/>
<dbReference type="EMBL" id="NKCI01000016">
    <property type="protein sequence ID" value="RSL68684.1"/>
    <property type="molecule type" value="Genomic_DNA"/>
</dbReference>
<comment type="caution">
    <text evidence="2">The sequence shown here is derived from an EMBL/GenBank/DDBJ whole genome shotgun (WGS) entry which is preliminary data.</text>
</comment>
<dbReference type="AlphaFoldDB" id="A0A428QTH3"/>
<organism evidence="2 3">
    <name type="scientific">Fusarium duplospermum</name>
    <dbReference type="NCBI Taxonomy" id="1325734"/>
    <lineage>
        <taxon>Eukaryota</taxon>
        <taxon>Fungi</taxon>
        <taxon>Dikarya</taxon>
        <taxon>Ascomycota</taxon>
        <taxon>Pezizomycotina</taxon>
        <taxon>Sordariomycetes</taxon>
        <taxon>Hypocreomycetidae</taxon>
        <taxon>Hypocreales</taxon>
        <taxon>Nectriaceae</taxon>
        <taxon>Fusarium</taxon>
        <taxon>Fusarium solani species complex</taxon>
    </lineage>
</organism>
<sequence length="376" mass="42155">MSLNNQPSTGAIEHTTEWILIGELRQSSGSFSPPGVLGNTGSTRTLKLRNAMNDLELQIRRTFTILRFDLLLYLQNEDKTYILKARIYEGSGEDNSDQDTEDASSQSSTEPHLEDYCSDYLRYGFAATQPSVGEARSRLERLCELLEARVNPDLSISSQRDNRSTKYPRLTQLIATIKTLYASPAAVNLIPTAGSKSKPFLFNIAEDGVTAKAFVAFTDPSQKRPPKETRSRMIADAKDMAQFFLSFNSFVDALQMSAGCLDDLASKPTTKRLASSESFASFSLLRKFQHKTEAACRAVLSHIGSCMHPKHEVLLQLPGLDEVSNWDSTKATGNLPVPLFFTMCLLDKKQTLQRMQKNTEHGLLDRWQYARLFFLQ</sequence>
<feature type="compositionally biased region" description="Acidic residues" evidence="1">
    <location>
        <begin position="91"/>
        <end position="102"/>
    </location>
</feature>
<reference evidence="2 3" key="1">
    <citation type="submission" date="2017-06" db="EMBL/GenBank/DDBJ databases">
        <title>Comparative genomic analysis of Ambrosia Fusariam Clade fungi.</title>
        <authorList>
            <person name="Stajich J.E."/>
            <person name="Carrillo J."/>
            <person name="Kijimoto T."/>
            <person name="Eskalen A."/>
            <person name="O'Donnell K."/>
            <person name="Kasson M."/>
        </authorList>
    </citation>
    <scope>NUCLEOTIDE SEQUENCE [LARGE SCALE GENOMIC DNA]</scope>
    <source>
        <strain evidence="2 3">NRRL62584</strain>
    </source>
</reference>
<evidence type="ECO:0000256" key="1">
    <source>
        <dbReference type="SAM" id="MobiDB-lite"/>
    </source>
</evidence>
<name>A0A428QTH3_9HYPO</name>
<keyword evidence="3" id="KW-1185">Reference proteome</keyword>
<evidence type="ECO:0000313" key="3">
    <source>
        <dbReference type="Proteomes" id="UP000288168"/>
    </source>
</evidence>
<accession>A0A428QTH3</accession>